<evidence type="ECO:0000256" key="4">
    <source>
        <dbReference type="PIRSR" id="PIRSR005211-1"/>
    </source>
</evidence>
<gene>
    <name evidence="6" type="ORF">UC35_08665</name>
</gene>
<comment type="similarity">
    <text evidence="1">Belongs to the AB hydrolase superfamily. AB hydrolase 4 family.</text>
</comment>
<keyword evidence="3 6" id="KW-0378">Hydrolase</keyword>
<evidence type="ECO:0000313" key="7">
    <source>
        <dbReference type="Proteomes" id="UP000070433"/>
    </source>
</evidence>
<accession>A0A127JSH7</accession>
<dbReference type="AlphaFoldDB" id="A0A127JSH7"/>
<feature type="active site" description="Charge relay system" evidence="4">
    <location>
        <position position="295"/>
    </location>
</feature>
<dbReference type="EMBL" id="CP010951">
    <property type="protein sequence ID" value="AMO22944.1"/>
    <property type="molecule type" value="Genomic_DNA"/>
</dbReference>
<dbReference type="Gene3D" id="3.40.50.1820">
    <property type="entry name" value="alpha/beta hydrolase"/>
    <property type="match status" value="1"/>
</dbReference>
<dbReference type="Pfam" id="PF00561">
    <property type="entry name" value="Abhydrolase_1"/>
    <property type="match status" value="1"/>
</dbReference>
<evidence type="ECO:0000256" key="2">
    <source>
        <dbReference type="ARBA" id="ARBA00022487"/>
    </source>
</evidence>
<dbReference type="InterPro" id="IPR029058">
    <property type="entry name" value="AB_hydrolase_fold"/>
</dbReference>
<dbReference type="Proteomes" id="UP000070433">
    <property type="component" value="Chromosome"/>
</dbReference>
<evidence type="ECO:0000259" key="5">
    <source>
        <dbReference type="Pfam" id="PF00561"/>
    </source>
</evidence>
<dbReference type="PROSITE" id="PS01133">
    <property type="entry name" value="UPF0017"/>
    <property type="match status" value="1"/>
</dbReference>
<dbReference type="SUPFAM" id="SSF53474">
    <property type="entry name" value="alpha/beta-Hydrolases"/>
    <property type="match status" value="1"/>
</dbReference>
<dbReference type="PATRIC" id="fig|94132.3.peg.1765"/>
<dbReference type="PANTHER" id="PTHR10794:SF94">
    <property type="entry name" value="ESTERASE YHET-RELATED"/>
    <property type="match status" value="1"/>
</dbReference>
<keyword evidence="7" id="KW-1185">Reference proteome</keyword>
<evidence type="ECO:0000256" key="1">
    <source>
        <dbReference type="ARBA" id="ARBA00010884"/>
    </source>
</evidence>
<dbReference type="PIRSF" id="PIRSF005211">
    <property type="entry name" value="Ab_hydro_YheT"/>
    <property type="match status" value="1"/>
</dbReference>
<proteinExistence type="inferred from homology"/>
<dbReference type="InterPro" id="IPR012020">
    <property type="entry name" value="ABHD4"/>
</dbReference>
<dbReference type="GO" id="GO:0034338">
    <property type="term" value="F:short-chain carboxylesterase activity"/>
    <property type="evidence" value="ECO:0007669"/>
    <property type="project" value="TreeGrafter"/>
</dbReference>
<dbReference type="RefSeq" id="WP_061498075.1">
    <property type="nucleotide sequence ID" value="NZ_CP010951.1"/>
</dbReference>
<protein>
    <submittedName>
        <fullName evidence="6">Alpha/beta hydrolase</fullName>
    </submittedName>
</protein>
<feature type="active site" description="Charge relay system" evidence="4">
    <location>
        <position position="267"/>
    </location>
</feature>
<feature type="domain" description="AB hydrolase-1" evidence="5">
    <location>
        <begin position="62"/>
        <end position="300"/>
    </location>
</feature>
<reference evidence="6 7" key="1">
    <citation type="journal article" date="2014" name="Int. J. Syst. Evol. Microbiol.">
        <title>Ramlibacter solisilvae sp. nov., isolated from forest soil, and emended description of the genus Ramlibacter.</title>
        <authorList>
            <person name="Lee H.J."/>
            <person name="Lee S.H."/>
            <person name="Lee S.S."/>
            <person name="Lee J.S."/>
            <person name="Kim Y."/>
            <person name="Kim S.C."/>
            <person name="Jeon C.O."/>
        </authorList>
    </citation>
    <scope>NUCLEOTIDE SEQUENCE [LARGE SCALE GENOMIC DNA]</scope>
    <source>
        <strain evidence="6 7">5-10</strain>
    </source>
</reference>
<name>A0A127JSH7_9BURK</name>
<dbReference type="InterPro" id="IPR050960">
    <property type="entry name" value="AB_hydrolase_4_sf"/>
</dbReference>
<dbReference type="InterPro" id="IPR000952">
    <property type="entry name" value="AB_hydrolase_4_CS"/>
</dbReference>
<dbReference type="GO" id="GO:0047372">
    <property type="term" value="F:monoacylglycerol lipase activity"/>
    <property type="evidence" value="ECO:0007669"/>
    <property type="project" value="TreeGrafter"/>
</dbReference>
<feature type="active site" description="Charge relay system" evidence="4">
    <location>
        <position position="139"/>
    </location>
</feature>
<evidence type="ECO:0000256" key="3">
    <source>
        <dbReference type="ARBA" id="ARBA00022801"/>
    </source>
</evidence>
<evidence type="ECO:0000313" key="6">
    <source>
        <dbReference type="EMBL" id="AMO22944.1"/>
    </source>
</evidence>
<organism evidence="6 7">
    <name type="scientific">Ramlibacter tataouinensis</name>
    <dbReference type="NCBI Taxonomy" id="94132"/>
    <lineage>
        <taxon>Bacteria</taxon>
        <taxon>Pseudomonadati</taxon>
        <taxon>Pseudomonadota</taxon>
        <taxon>Betaproteobacteria</taxon>
        <taxon>Burkholderiales</taxon>
        <taxon>Comamonadaceae</taxon>
        <taxon>Ramlibacter</taxon>
    </lineage>
</organism>
<sequence length="324" mass="35433">MEDYRAPWWLPGGNLQTIWPVLCARRAFGGHPHYRRERWSTPDGDFVDADWLAAPVRRDLLLVLFHGLEGSSRSHYAEAFADFCAERGVALVIPHFRGCGGELNIGPRAYHSGDHEEIGWMLARLRAQHRGPIVAVGVSLGGNALMRWAGEAGESAARWVDAVASVCSPLDLAAGSVAIGRGFNRLVYTTMFLRSMKPKALQKLQQHPGLFDAGKLAAARDLYEFDDIFTAPLHGFRNADDYYARASAKPHLHRIRVPALALNARNDPFVPAASLPGAAEAGPRVTLWQPAHGGHVGFTDGRLPGHVRRMPDAVGGWLLAQCGF</sequence>
<dbReference type="InterPro" id="IPR000073">
    <property type="entry name" value="AB_hydrolase_1"/>
</dbReference>
<dbReference type="PANTHER" id="PTHR10794">
    <property type="entry name" value="ABHYDROLASE DOMAIN-CONTAINING PROTEIN"/>
    <property type="match status" value="1"/>
</dbReference>
<keyword evidence="2" id="KW-0719">Serine esterase</keyword>